<name>A0A857JIY6_9ALTE</name>
<dbReference type="EMBL" id="CP047656">
    <property type="protein sequence ID" value="QHJ11262.1"/>
    <property type="molecule type" value="Genomic_DNA"/>
</dbReference>
<sequence length="378" mass="42753">MSTTVKYSAHLVKLLSGDVPQSISLLDWEYLIRIARDASVLPRVAYALDTEGDSLPEYARTHLISAKYHAKLLAQQVQFEATEFKRILTKFYHEDVYYLKGAAYTLSGCDAGIGRVFSDIDMLVSKGNLREIEARLSVYAWFSQPNDDYDDMYYRQWAHEIPPLKHSGRGTILDVHHNLVPIISGKAPEISDFTKGARTLACGARVLAPEAMILHSAVHLFYQEEYHHGFRDLSDLHLLFSEFGTEQAFWDALFILAQKTGFGLELALALRYTTTLFDTPIPPAELQKSQIWLPSRPKLVVYDWVYKRVLQPHHKLCHVSGLTLANMMALVRGHWIKMPVHILLMHTAAKGYRNVLKWVAGKGVNKPDSAKNNAPPGP</sequence>
<dbReference type="Pfam" id="PF14907">
    <property type="entry name" value="NTP_transf_5"/>
    <property type="match status" value="1"/>
</dbReference>
<dbReference type="AlphaFoldDB" id="A0A857JIY6"/>
<dbReference type="InterPro" id="IPR039498">
    <property type="entry name" value="NTP_transf_5"/>
</dbReference>
<dbReference type="KEGG" id="pmes:FX988_01490"/>
<keyword evidence="2" id="KW-1185">Reference proteome</keyword>
<reference evidence="1 2" key="1">
    <citation type="submission" date="2019-12" db="EMBL/GenBank/DDBJ databases">
        <title>Genome sequencing and assembly of endphytes of Porphyra tenera.</title>
        <authorList>
            <person name="Park J.M."/>
            <person name="Shin R."/>
            <person name="Jo S.H."/>
        </authorList>
    </citation>
    <scope>NUCLEOTIDE SEQUENCE [LARGE SCALE GENOMIC DNA]</scope>
    <source>
        <strain evidence="1 2">GPM4</strain>
    </source>
</reference>
<gene>
    <name evidence="1" type="ORF">FX988_01490</name>
</gene>
<accession>A0A857JIY6</accession>
<proteinExistence type="predicted"/>
<dbReference type="OrthoDB" id="5497963at2"/>
<organism evidence="1 2">
    <name type="scientific">Paraglaciecola mesophila</name>
    <dbReference type="NCBI Taxonomy" id="197222"/>
    <lineage>
        <taxon>Bacteria</taxon>
        <taxon>Pseudomonadati</taxon>
        <taxon>Pseudomonadota</taxon>
        <taxon>Gammaproteobacteria</taxon>
        <taxon>Alteromonadales</taxon>
        <taxon>Alteromonadaceae</taxon>
        <taxon>Paraglaciecola</taxon>
    </lineage>
</organism>
<evidence type="ECO:0000313" key="2">
    <source>
        <dbReference type="Proteomes" id="UP000464524"/>
    </source>
</evidence>
<protein>
    <recommendedName>
        <fullName evidence="3">Nucleotidyltransferase family protein</fullName>
    </recommendedName>
</protein>
<dbReference type="RefSeq" id="WP_160179022.1">
    <property type="nucleotide sequence ID" value="NZ_CP047656.1"/>
</dbReference>
<evidence type="ECO:0008006" key="3">
    <source>
        <dbReference type="Google" id="ProtNLM"/>
    </source>
</evidence>
<evidence type="ECO:0000313" key="1">
    <source>
        <dbReference type="EMBL" id="QHJ11262.1"/>
    </source>
</evidence>
<dbReference type="Proteomes" id="UP000464524">
    <property type="component" value="Chromosome"/>
</dbReference>